<evidence type="ECO:0000259" key="2">
    <source>
        <dbReference type="Pfam" id="PF01048"/>
    </source>
</evidence>
<dbReference type="Pfam" id="PF01048">
    <property type="entry name" value="PNP_UDP_1"/>
    <property type="match status" value="1"/>
</dbReference>
<dbReference type="EMBL" id="JRHA01000006">
    <property type="protein sequence ID" value="PQK16765.1"/>
    <property type="molecule type" value="Genomic_DNA"/>
</dbReference>
<dbReference type="GO" id="GO:0009116">
    <property type="term" value="P:nucleoside metabolic process"/>
    <property type="evidence" value="ECO:0007669"/>
    <property type="project" value="InterPro"/>
</dbReference>
<dbReference type="InterPro" id="IPR053137">
    <property type="entry name" value="NLR-like"/>
</dbReference>
<sequence>MATIKPTSRADFRIAIICALPREADAVTLLFDEFWDDDGDVFGRAKGDTNTYVTGRIGFHNVVLVTAPAMGTTNAASTATCLRLSFPGVKLALLIGVCGGVPKIDGRDVFLGDVVISRTLVQFDYGRQYPGHFIVKKTVDDNHGRANKEIRSLLANIEMEFGRRKLEAKAQVHLRSLQEAATRERRRANYSYPGMIKDRLYLPSYSHRHQSSCDSCRSESNPTCELATKASCEDLGCNDIYLVKRERPDDDGNEPALFIGRLGSGNTVMKSGEDRDRIAAEHGIIAFEMEGTGIWDEIPCIVVKAICDFSDSHKNKAWQDYAAATAAAVGRALLERCTREDDDANAAKSQGKLSREDGATTTRGALSQPTNVTFGNENSGFQAGFISGNVSNLKFGGK</sequence>
<name>A0A2S7YKQ8_BEABA</name>
<accession>A0A2S7YKQ8</accession>
<gene>
    <name evidence="3" type="ORF">BB8028_0006g10840</name>
</gene>
<dbReference type="SUPFAM" id="SSF53167">
    <property type="entry name" value="Purine and uridine phosphorylases"/>
    <property type="match status" value="1"/>
</dbReference>
<feature type="domain" description="Nucleoside phosphorylase" evidence="2">
    <location>
        <begin position="13"/>
        <end position="156"/>
    </location>
</feature>
<dbReference type="InterPro" id="IPR000845">
    <property type="entry name" value="Nucleoside_phosphorylase_d"/>
</dbReference>
<evidence type="ECO:0000256" key="1">
    <source>
        <dbReference type="SAM" id="MobiDB-lite"/>
    </source>
</evidence>
<feature type="region of interest" description="Disordered" evidence="1">
    <location>
        <begin position="344"/>
        <end position="373"/>
    </location>
</feature>
<evidence type="ECO:0000313" key="3">
    <source>
        <dbReference type="EMBL" id="PQK16765.1"/>
    </source>
</evidence>
<dbReference type="InterPro" id="IPR035994">
    <property type="entry name" value="Nucleoside_phosphorylase_sf"/>
</dbReference>
<dbReference type="PANTHER" id="PTHR46082">
    <property type="entry name" value="ATP/GTP-BINDING PROTEIN-RELATED"/>
    <property type="match status" value="1"/>
</dbReference>
<reference evidence="3 4" key="1">
    <citation type="submission" date="2016-07" db="EMBL/GenBank/DDBJ databases">
        <title>Comparative genomics of the entomopathogenic fungus Beauveria bassiana.</title>
        <authorList>
            <person name="Valero Jimenez C.A."/>
            <person name="Zwaan B.J."/>
            <person name="Van Kan J.A."/>
            <person name="Takken W."/>
            <person name="Debets A.J."/>
            <person name="Schoustra S.E."/>
            <person name="Koenraadt C.J."/>
        </authorList>
    </citation>
    <scope>NUCLEOTIDE SEQUENCE [LARGE SCALE GENOMIC DNA]</scope>
    <source>
        <strain evidence="3 4">ARSEF 8028</strain>
    </source>
</reference>
<proteinExistence type="predicted"/>
<dbReference type="GO" id="GO:0003824">
    <property type="term" value="F:catalytic activity"/>
    <property type="evidence" value="ECO:0007669"/>
    <property type="project" value="InterPro"/>
</dbReference>
<organism evidence="3 4">
    <name type="scientific">Beauveria bassiana</name>
    <name type="common">White muscardine disease fungus</name>
    <name type="synonym">Tritirachium shiotae</name>
    <dbReference type="NCBI Taxonomy" id="176275"/>
    <lineage>
        <taxon>Eukaryota</taxon>
        <taxon>Fungi</taxon>
        <taxon>Dikarya</taxon>
        <taxon>Ascomycota</taxon>
        <taxon>Pezizomycotina</taxon>
        <taxon>Sordariomycetes</taxon>
        <taxon>Hypocreomycetidae</taxon>
        <taxon>Hypocreales</taxon>
        <taxon>Cordycipitaceae</taxon>
        <taxon>Beauveria</taxon>
    </lineage>
</organism>
<dbReference type="Proteomes" id="UP000237441">
    <property type="component" value="Unassembled WGS sequence"/>
</dbReference>
<dbReference type="AlphaFoldDB" id="A0A2S7YKQ8"/>
<feature type="compositionally biased region" description="Polar residues" evidence="1">
    <location>
        <begin position="359"/>
        <end position="373"/>
    </location>
</feature>
<dbReference type="OrthoDB" id="1577640at2759"/>
<protein>
    <recommendedName>
        <fullName evidence="2">Nucleoside phosphorylase domain-containing protein</fullName>
    </recommendedName>
</protein>
<dbReference type="PANTHER" id="PTHR46082:SF6">
    <property type="entry name" value="AAA+ ATPASE DOMAIN-CONTAINING PROTEIN-RELATED"/>
    <property type="match status" value="1"/>
</dbReference>
<comment type="caution">
    <text evidence="3">The sequence shown here is derived from an EMBL/GenBank/DDBJ whole genome shotgun (WGS) entry which is preliminary data.</text>
</comment>
<evidence type="ECO:0000313" key="4">
    <source>
        <dbReference type="Proteomes" id="UP000237441"/>
    </source>
</evidence>
<dbReference type="Gene3D" id="3.40.50.1580">
    <property type="entry name" value="Nucleoside phosphorylase domain"/>
    <property type="match status" value="1"/>
</dbReference>